<sequence length="272" mass="30402">MTRASSTPLPSGTAFQSQNSAIPTICVGIPSILPVETSKSHNKFSKTTQDSGTIESGSENPLLKCDNCNEGLKCYKTYGRYSRSIWLWVKIIVFALISFGIAFGMSYWKTKRRHNGTAQFWSYSIFGEVCVSLIFASIAPFIAVPFVFGRLNNKRNISWLKPVKLEYVRRSRIRYIFPNLLSSKRWPSVLAVGGYLTIFATVPLLVVLGLVLEGNSQQINGLMWASIYGAWVMCTHTISFLIAFAWTTVHILKPVCSLKQAVNLIDRPESAK</sequence>
<keyword evidence="1" id="KW-0812">Transmembrane</keyword>
<reference evidence="2 3" key="1">
    <citation type="submission" date="2011-02" db="EMBL/GenBank/DDBJ databases">
        <title>The Genome Sequence of Sphaeroforma arctica JP610.</title>
        <authorList>
            <consortium name="The Broad Institute Genome Sequencing Platform"/>
            <person name="Russ C."/>
            <person name="Cuomo C."/>
            <person name="Young S.K."/>
            <person name="Zeng Q."/>
            <person name="Gargeya S."/>
            <person name="Alvarado L."/>
            <person name="Berlin A."/>
            <person name="Chapman S.B."/>
            <person name="Chen Z."/>
            <person name="Freedman E."/>
            <person name="Gellesch M."/>
            <person name="Goldberg J."/>
            <person name="Griggs A."/>
            <person name="Gujja S."/>
            <person name="Heilman E."/>
            <person name="Heiman D."/>
            <person name="Howarth C."/>
            <person name="Mehta T."/>
            <person name="Neiman D."/>
            <person name="Pearson M."/>
            <person name="Roberts A."/>
            <person name="Saif S."/>
            <person name="Shea T."/>
            <person name="Shenoy N."/>
            <person name="Sisk P."/>
            <person name="Stolte C."/>
            <person name="Sykes S."/>
            <person name="White J."/>
            <person name="Yandava C."/>
            <person name="Burger G."/>
            <person name="Gray M.W."/>
            <person name="Holland P.W.H."/>
            <person name="King N."/>
            <person name="Lang F.B.F."/>
            <person name="Roger A.J."/>
            <person name="Ruiz-Trillo I."/>
            <person name="Haas B."/>
            <person name="Nusbaum C."/>
            <person name="Birren B."/>
        </authorList>
    </citation>
    <scope>NUCLEOTIDE SEQUENCE [LARGE SCALE GENOMIC DNA]</scope>
    <source>
        <strain evidence="2 3">JP610</strain>
    </source>
</reference>
<gene>
    <name evidence="2" type="ORF">SARC_06501</name>
</gene>
<dbReference type="AlphaFoldDB" id="A0A0L0FX94"/>
<dbReference type="EMBL" id="KQ242062">
    <property type="protein sequence ID" value="KNC81166.1"/>
    <property type="molecule type" value="Genomic_DNA"/>
</dbReference>
<feature type="transmembrane region" description="Helical" evidence="1">
    <location>
        <begin position="224"/>
        <end position="249"/>
    </location>
</feature>
<feature type="transmembrane region" description="Helical" evidence="1">
    <location>
        <begin position="85"/>
        <end position="108"/>
    </location>
</feature>
<evidence type="ECO:0000256" key="1">
    <source>
        <dbReference type="SAM" id="Phobius"/>
    </source>
</evidence>
<accession>A0A0L0FX94</accession>
<dbReference type="Proteomes" id="UP000054560">
    <property type="component" value="Unassembled WGS sequence"/>
</dbReference>
<evidence type="ECO:0000313" key="2">
    <source>
        <dbReference type="EMBL" id="KNC81166.1"/>
    </source>
</evidence>
<organism evidence="2 3">
    <name type="scientific">Sphaeroforma arctica JP610</name>
    <dbReference type="NCBI Taxonomy" id="667725"/>
    <lineage>
        <taxon>Eukaryota</taxon>
        <taxon>Ichthyosporea</taxon>
        <taxon>Ichthyophonida</taxon>
        <taxon>Sphaeroforma</taxon>
    </lineage>
</organism>
<dbReference type="GeneID" id="25907005"/>
<evidence type="ECO:0000313" key="3">
    <source>
        <dbReference type="Proteomes" id="UP000054560"/>
    </source>
</evidence>
<proteinExistence type="predicted"/>
<protein>
    <submittedName>
        <fullName evidence="2">Uncharacterized protein</fullName>
    </submittedName>
</protein>
<keyword evidence="1" id="KW-1133">Transmembrane helix</keyword>
<keyword evidence="1" id="KW-0472">Membrane</keyword>
<feature type="transmembrane region" description="Helical" evidence="1">
    <location>
        <begin position="189"/>
        <end position="212"/>
    </location>
</feature>
<dbReference type="RefSeq" id="XP_014155068.1">
    <property type="nucleotide sequence ID" value="XM_014299593.1"/>
</dbReference>
<keyword evidence="3" id="KW-1185">Reference proteome</keyword>
<name>A0A0L0FX94_9EUKA</name>
<feature type="transmembrane region" description="Helical" evidence="1">
    <location>
        <begin position="120"/>
        <end position="148"/>
    </location>
</feature>